<protein>
    <submittedName>
        <fullName evidence="2">Uncharacterized protein</fullName>
    </submittedName>
</protein>
<keyword evidence="3" id="KW-1185">Reference proteome</keyword>
<keyword evidence="1" id="KW-0812">Transmembrane</keyword>
<evidence type="ECO:0000313" key="2">
    <source>
        <dbReference type="EMBL" id="KAF8428925.1"/>
    </source>
</evidence>
<evidence type="ECO:0000256" key="1">
    <source>
        <dbReference type="SAM" id="Phobius"/>
    </source>
</evidence>
<comment type="caution">
    <text evidence="2">The sequence shown here is derived from an EMBL/GenBank/DDBJ whole genome shotgun (WGS) entry which is preliminary data.</text>
</comment>
<feature type="transmembrane region" description="Helical" evidence="1">
    <location>
        <begin position="37"/>
        <end position="55"/>
    </location>
</feature>
<dbReference type="EMBL" id="WHUW01000070">
    <property type="protein sequence ID" value="KAF8428925.1"/>
    <property type="molecule type" value="Genomic_DNA"/>
</dbReference>
<accession>A0AAD4BGQ2</accession>
<sequence>MRFRRVPCTFPFVRGAYDWSIVTVFIAQWSARIPHQQILVFLPLLFTPIASSLLVPRNKHTAHR</sequence>
<feature type="transmembrane region" description="Helical" evidence="1">
    <location>
        <begin position="12"/>
        <end position="31"/>
    </location>
</feature>
<reference evidence="2" key="2">
    <citation type="journal article" date="2020" name="Nat. Commun.">
        <title>Large-scale genome sequencing of mycorrhizal fungi provides insights into the early evolution of symbiotic traits.</title>
        <authorList>
            <person name="Miyauchi S."/>
            <person name="Kiss E."/>
            <person name="Kuo A."/>
            <person name="Drula E."/>
            <person name="Kohler A."/>
            <person name="Sanchez-Garcia M."/>
            <person name="Morin E."/>
            <person name="Andreopoulos B."/>
            <person name="Barry K.W."/>
            <person name="Bonito G."/>
            <person name="Buee M."/>
            <person name="Carver A."/>
            <person name="Chen C."/>
            <person name="Cichocki N."/>
            <person name="Clum A."/>
            <person name="Culley D."/>
            <person name="Crous P.W."/>
            <person name="Fauchery L."/>
            <person name="Girlanda M."/>
            <person name="Hayes R.D."/>
            <person name="Keri Z."/>
            <person name="LaButti K."/>
            <person name="Lipzen A."/>
            <person name="Lombard V."/>
            <person name="Magnuson J."/>
            <person name="Maillard F."/>
            <person name="Murat C."/>
            <person name="Nolan M."/>
            <person name="Ohm R.A."/>
            <person name="Pangilinan J."/>
            <person name="Pereira M.F."/>
            <person name="Perotto S."/>
            <person name="Peter M."/>
            <person name="Pfister S."/>
            <person name="Riley R."/>
            <person name="Sitrit Y."/>
            <person name="Stielow J.B."/>
            <person name="Szollosi G."/>
            <person name="Zifcakova L."/>
            <person name="Stursova M."/>
            <person name="Spatafora J.W."/>
            <person name="Tedersoo L."/>
            <person name="Vaario L.M."/>
            <person name="Yamada A."/>
            <person name="Yan M."/>
            <person name="Wang P."/>
            <person name="Xu J."/>
            <person name="Bruns T."/>
            <person name="Baldrian P."/>
            <person name="Vilgalys R."/>
            <person name="Dunand C."/>
            <person name="Henrissat B."/>
            <person name="Grigoriev I.V."/>
            <person name="Hibbett D."/>
            <person name="Nagy L.G."/>
            <person name="Martin F.M."/>
        </authorList>
    </citation>
    <scope>NUCLEOTIDE SEQUENCE</scope>
    <source>
        <strain evidence="2">BED1</strain>
    </source>
</reference>
<gene>
    <name evidence="2" type="ORF">L210DRAFT_3563756</name>
</gene>
<keyword evidence="1" id="KW-1133">Transmembrane helix</keyword>
<name>A0AAD4BGQ2_BOLED</name>
<dbReference type="Proteomes" id="UP001194468">
    <property type="component" value="Unassembled WGS sequence"/>
</dbReference>
<dbReference type="AlphaFoldDB" id="A0AAD4BGQ2"/>
<evidence type="ECO:0000313" key="3">
    <source>
        <dbReference type="Proteomes" id="UP001194468"/>
    </source>
</evidence>
<keyword evidence="1" id="KW-0472">Membrane</keyword>
<organism evidence="2 3">
    <name type="scientific">Boletus edulis BED1</name>
    <dbReference type="NCBI Taxonomy" id="1328754"/>
    <lineage>
        <taxon>Eukaryota</taxon>
        <taxon>Fungi</taxon>
        <taxon>Dikarya</taxon>
        <taxon>Basidiomycota</taxon>
        <taxon>Agaricomycotina</taxon>
        <taxon>Agaricomycetes</taxon>
        <taxon>Agaricomycetidae</taxon>
        <taxon>Boletales</taxon>
        <taxon>Boletineae</taxon>
        <taxon>Boletaceae</taxon>
        <taxon>Boletoideae</taxon>
        <taxon>Boletus</taxon>
    </lineage>
</organism>
<reference evidence="2" key="1">
    <citation type="submission" date="2019-10" db="EMBL/GenBank/DDBJ databases">
        <authorList>
            <consortium name="DOE Joint Genome Institute"/>
            <person name="Kuo A."/>
            <person name="Miyauchi S."/>
            <person name="Kiss E."/>
            <person name="Drula E."/>
            <person name="Kohler A."/>
            <person name="Sanchez-Garcia M."/>
            <person name="Andreopoulos B."/>
            <person name="Barry K.W."/>
            <person name="Bonito G."/>
            <person name="Buee M."/>
            <person name="Carver A."/>
            <person name="Chen C."/>
            <person name="Cichocki N."/>
            <person name="Clum A."/>
            <person name="Culley D."/>
            <person name="Crous P.W."/>
            <person name="Fauchery L."/>
            <person name="Girlanda M."/>
            <person name="Hayes R."/>
            <person name="Keri Z."/>
            <person name="LaButti K."/>
            <person name="Lipzen A."/>
            <person name="Lombard V."/>
            <person name="Magnuson J."/>
            <person name="Maillard F."/>
            <person name="Morin E."/>
            <person name="Murat C."/>
            <person name="Nolan M."/>
            <person name="Ohm R."/>
            <person name="Pangilinan J."/>
            <person name="Pereira M."/>
            <person name="Perotto S."/>
            <person name="Peter M."/>
            <person name="Riley R."/>
            <person name="Sitrit Y."/>
            <person name="Stielow B."/>
            <person name="Szollosi G."/>
            <person name="Zifcakova L."/>
            <person name="Stursova M."/>
            <person name="Spatafora J.W."/>
            <person name="Tedersoo L."/>
            <person name="Vaario L.-M."/>
            <person name="Yamada A."/>
            <person name="Yan M."/>
            <person name="Wang P."/>
            <person name="Xu J."/>
            <person name="Bruns T."/>
            <person name="Baldrian P."/>
            <person name="Vilgalys R."/>
            <person name="Henrissat B."/>
            <person name="Grigoriev I.V."/>
            <person name="Hibbett D."/>
            <person name="Nagy L.G."/>
            <person name="Martin F.M."/>
        </authorList>
    </citation>
    <scope>NUCLEOTIDE SEQUENCE</scope>
    <source>
        <strain evidence="2">BED1</strain>
    </source>
</reference>
<proteinExistence type="predicted"/>